<dbReference type="OrthoDB" id="5295757at2"/>
<dbReference type="PANTHER" id="PTHR37530">
    <property type="entry name" value="OUTER MEMBRANE PROTEIN SLP"/>
    <property type="match status" value="1"/>
</dbReference>
<dbReference type="InterPro" id="IPR004658">
    <property type="entry name" value="OMP_Slp"/>
</dbReference>
<dbReference type="KEGG" id="tmb:Thimo_3638"/>
<dbReference type="AlphaFoldDB" id="L0H3X4"/>
<dbReference type="RefSeq" id="WP_015282419.1">
    <property type="nucleotide sequence ID" value="NC_019940.1"/>
</dbReference>
<name>L0H3X4_9GAMM</name>
<dbReference type="STRING" id="765912.Thimo_3638"/>
<dbReference type="EMBL" id="CP003051">
    <property type="protein sequence ID" value="AGA92294.1"/>
    <property type="molecule type" value="Genomic_DNA"/>
</dbReference>
<protein>
    <submittedName>
        <fullName evidence="1">Starvation-inducible outer membrane lipoprotein</fullName>
    </submittedName>
</protein>
<evidence type="ECO:0000313" key="2">
    <source>
        <dbReference type="Proteomes" id="UP000010816"/>
    </source>
</evidence>
<dbReference type="Pfam" id="PF03843">
    <property type="entry name" value="Slp"/>
    <property type="match status" value="1"/>
</dbReference>
<keyword evidence="2" id="KW-1185">Reference proteome</keyword>
<keyword evidence="1" id="KW-0449">Lipoprotein</keyword>
<proteinExistence type="predicted"/>
<dbReference type="Proteomes" id="UP000010816">
    <property type="component" value="Chromosome"/>
</dbReference>
<sequence length="189" mass="19431">MIDELILRLIQASAARAATGAVLVVALTGCATTGNCPEAIGERDLTPAAVTAAGTAGFTGQLVQWGGVLVEARNREERTELEVLGYPLDGCGRPRTQAASVGRFLIVKPGYLETADLRPGRLITASGRIIGTEAGRVADTPYRLPLLESFSPYLWPAEAAGGATPWRPWVTIGVGGGSGGVGGGVGVTF</sequence>
<gene>
    <name evidence="1" type="ORF">Thimo_3638</name>
</gene>
<dbReference type="PANTHER" id="PTHR37530:SF1">
    <property type="entry name" value="OUTER MEMBRANE PROTEIN SLP"/>
    <property type="match status" value="1"/>
</dbReference>
<dbReference type="eggNOG" id="COG3065">
    <property type="taxonomic scope" value="Bacteria"/>
</dbReference>
<dbReference type="HOGENOM" id="CLU_100924_3_0_6"/>
<accession>L0H3X4</accession>
<reference evidence="1 2" key="1">
    <citation type="submission" date="2011-09" db="EMBL/GenBank/DDBJ databases">
        <title>Complete sequence of chromosome of Thioflavicoccus mobilis 8321.</title>
        <authorList>
            <consortium name="US DOE Joint Genome Institute"/>
            <person name="Lucas S."/>
            <person name="Han J."/>
            <person name="Lapidus A."/>
            <person name="Cheng J.-F."/>
            <person name="Goodwin L."/>
            <person name="Pitluck S."/>
            <person name="Peters L."/>
            <person name="Ovchinnikova G."/>
            <person name="Lu M."/>
            <person name="Detter J.C."/>
            <person name="Han C."/>
            <person name="Tapia R."/>
            <person name="Land M."/>
            <person name="Hauser L."/>
            <person name="Kyrpides N."/>
            <person name="Ivanova N."/>
            <person name="Pagani I."/>
            <person name="Vogl K."/>
            <person name="Liu Z."/>
            <person name="Imhoff J."/>
            <person name="Thiel V."/>
            <person name="Frigaard N.-U."/>
            <person name="Bryant D."/>
            <person name="Woyke T."/>
        </authorList>
    </citation>
    <scope>NUCLEOTIDE SEQUENCE [LARGE SCALE GENOMIC DNA]</scope>
    <source>
        <strain evidence="1 2">8321</strain>
    </source>
</reference>
<organism evidence="1 2">
    <name type="scientific">Thioflavicoccus mobilis 8321</name>
    <dbReference type="NCBI Taxonomy" id="765912"/>
    <lineage>
        <taxon>Bacteria</taxon>
        <taxon>Pseudomonadati</taxon>
        <taxon>Pseudomonadota</taxon>
        <taxon>Gammaproteobacteria</taxon>
        <taxon>Chromatiales</taxon>
        <taxon>Chromatiaceae</taxon>
        <taxon>Thioflavicoccus</taxon>
    </lineage>
</organism>
<evidence type="ECO:0000313" key="1">
    <source>
        <dbReference type="EMBL" id="AGA92294.1"/>
    </source>
</evidence>
<dbReference type="GO" id="GO:0019867">
    <property type="term" value="C:outer membrane"/>
    <property type="evidence" value="ECO:0007669"/>
    <property type="project" value="InterPro"/>
</dbReference>